<dbReference type="CDD" id="cd02947">
    <property type="entry name" value="TRX_family"/>
    <property type="match status" value="1"/>
</dbReference>
<dbReference type="VEuPathDB" id="FungiDB:SPPG_01426"/>
<dbReference type="InterPro" id="IPR042266">
    <property type="entry name" value="PPPDE_sf"/>
</dbReference>
<dbReference type="PANTHER" id="PTHR12378:SF7">
    <property type="entry name" value="DESUMOYLATING ISOPEPTIDASE 1"/>
    <property type="match status" value="1"/>
</dbReference>
<evidence type="ECO:0000256" key="3">
    <source>
        <dbReference type="ARBA" id="ARBA00022801"/>
    </source>
</evidence>
<dbReference type="Pfam" id="PF05903">
    <property type="entry name" value="Peptidase_C97"/>
    <property type="match status" value="1"/>
</dbReference>
<dbReference type="AlphaFoldDB" id="A0A0L0HSC0"/>
<organism evidence="7 8">
    <name type="scientific">Spizellomyces punctatus (strain DAOM BR117)</name>
    <dbReference type="NCBI Taxonomy" id="645134"/>
    <lineage>
        <taxon>Eukaryota</taxon>
        <taxon>Fungi</taxon>
        <taxon>Fungi incertae sedis</taxon>
        <taxon>Chytridiomycota</taxon>
        <taxon>Chytridiomycota incertae sedis</taxon>
        <taxon>Chytridiomycetes</taxon>
        <taxon>Spizellomycetales</taxon>
        <taxon>Spizellomycetaceae</taxon>
        <taxon>Spizellomyces</taxon>
    </lineage>
</organism>
<dbReference type="Proteomes" id="UP000053201">
    <property type="component" value="Unassembled WGS sequence"/>
</dbReference>
<dbReference type="InterPro" id="IPR011989">
    <property type="entry name" value="ARM-like"/>
</dbReference>
<gene>
    <name evidence="7" type="ORF">SPPG_01426</name>
</gene>
<dbReference type="Pfam" id="PF08324">
    <property type="entry name" value="PUL"/>
    <property type="match status" value="1"/>
</dbReference>
<sequence>MEEEGAPVQLYVYDLSQGMARMLSMNLVGRLIEGIWHTSVVVYGTEHYFGQGVMESMPGRTHHGVPLQVIDMGRTHIPRDMFLEYLDGMKKHWTADKYHLLDNNCNNFSNELCNFLIGKNIPSHITALPAEFVNTPFGQSLLPVLENMFGPSQLARSANAAANAATAASPGLSPSLASLVGNVAAAAQSAPPSKTALQSAYNVAQLDSILASHRCVAIDFTSMSCGPCRVISPEFERLIESYNREYRQTGMGAGARVDGNKIVGVKVDVGLSRDIAQKYQITATPTFKFFLDGNEISQFKGANVQELTNSIELLLYSAYPPHPHTKQRTPILDSLPNSPILFAQSTQLNSIFNKLETFMREQSITDKQSQLDALKTALQAKHEKGQSGALHLPNGWKELLDVLLQRIPTEQLFPVLDILRLLILDEAIRDFYVKNDPESTVMNVLYRFGGQQAQPETVPKAVRVMVLRLACNHFTSPTSIAQLLSLSQTLAPHATPFRSVTTALLIDSLLSPDAAVRQCAASLAFNISIEEAKSRQSHAGVESGREDEGIHEEWVSELVAAIAKAFEDEEEDEIVLRLLTAIAHLLRFATPSIQQLATVIGVGTAVTQKRATREEQLRNLRTKGATGDAQIKKDLEKKEKIVGLAKEVVELL</sequence>
<dbReference type="PROSITE" id="PS51858">
    <property type="entry name" value="PPPDE"/>
    <property type="match status" value="1"/>
</dbReference>
<protein>
    <recommendedName>
        <fullName evidence="9">PPPDE domain-containing protein</fullName>
    </recommendedName>
</protein>
<dbReference type="EMBL" id="KQ257451">
    <property type="protein sequence ID" value="KND03977.1"/>
    <property type="molecule type" value="Genomic_DNA"/>
</dbReference>
<dbReference type="OMA" id="VTLQMAC"/>
<dbReference type="Gene3D" id="1.25.10.10">
    <property type="entry name" value="Leucine-rich Repeat Variant"/>
    <property type="match status" value="1"/>
</dbReference>
<dbReference type="OrthoDB" id="21221at2759"/>
<evidence type="ECO:0008006" key="9">
    <source>
        <dbReference type="Google" id="ProtNLM"/>
    </source>
</evidence>
<keyword evidence="2" id="KW-0645">Protease</keyword>
<evidence type="ECO:0000313" key="7">
    <source>
        <dbReference type="EMBL" id="KND03977.1"/>
    </source>
</evidence>
<dbReference type="PROSITE" id="PS51396">
    <property type="entry name" value="PUL"/>
    <property type="match status" value="1"/>
</dbReference>
<dbReference type="Pfam" id="PF00085">
    <property type="entry name" value="Thioredoxin"/>
    <property type="match status" value="1"/>
</dbReference>
<dbReference type="InterPro" id="IPR013766">
    <property type="entry name" value="Thioredoxin_domain"/>
</dbReference>
<dbReference type="PANTHER" id="PTHR12378">
    <property type="entry name" value="DESUMOYLATING ISOPEPTIDASE"/>
    <property type="match status" value="1"/>
</dbReference>
<comment type="similarity">
    <text evidence="1">Belongs to the DeSI family.</text>
</comment>
<dbReference type="InParanoid" id="A0A0L0HSC0"/>
<keyword evidence="3" id="KW-0378">Hydrolase</keyword>
<dbReference type="GO" id="GO:0008233">
    <property type="term" value="F:peptidase activity"/>
    <property type="evidence" value="ECO:0007669"/>
    <property type="project" value="UniProtKB-KW"/>
</dbReference>
<dbReference type="RefSeq" id="XP_016612016.1">
    <property type="nucleotide sequence ID" value="XM_016749742.1"/>
</dbReference>
<dbReference type="SMART" id="SM01179">
    <property type="entry name" value="DUF862"/>
    <property type="match status" value="1"/>
</dbReference>
<keyword evidence="8" id="KW-1185">Reference proteome</keyword>
<dbReference type="Gene3D" id="3.40.30.10">
    <property type="entry name" value="Glutaredoxin"/>
    <property type="match status" value="1"/>
</dbReference>
<dbReference type="STRING" id="645134.A0A0L0HSC0"/>
<dbReference type="PROSITE" id="PS51352">
    <property type="entry name" value="THIOREDOXIN_2"/>
    <property type="match status" value="1"/>
</dbReference>
<dbReference type="eggNOG" id="KOG0324">
    <property type="taxonomic scope" value="Eukaryota"/>
</dbReference>
<reference evidence="7 8" key="1">
    <citation type="submission" date="2009-08" db="EMBL/GenBank/DDBJ databases">
        <title>The Genome Sequence of Spizellomyces punctatus strain DAOM BR117.</title>
        <authorList>
            <consortium name="The Broad Institute Genome Sequencing Platform"/>
            <person name="Russ C."/>
            <person name="Cuomo C."/>
            <person name="Shea T."/>
            <person name="Young S.K."/>
            <person name="Zeng Q."/>
            <person name="Koehrsen M."/>
            <person name="Haas B."/>
            <person name="Borodovsky M."/>
            <person name="Guigo R."/>
            <person name="Alvarado L."/>
            <person name="Berlin A."/>
            <person name="Bochicchio J."/>
            <person name="Borenstein D."/>
            <person name="Chapman S."/>
            <person name="Chen Z."/>
            <person name="Engels R."/>
            <person name="Freedman E."/>
            <person name="Gellesch M."/>
            <person name="Goldberg J."/>
            <person name="Griggs A."/>
            <person name="Gujja S."/>
            <person name="Heiman D."/>
            <person name="Hepburn T."/>
            <person name="Howarth C."/>
            <person name="Jen D."/>
            <person name="Larson L."/>
            <person name="Lewis B."/>
            <person name="Mehta T."/>
            <person name="Park D."/>
            <person name="Pearson M."/>
            <person name="Roberts A."/>
            <person name="Saif S."/>
            <person name="Shenoy N."/>
            <person name="Sisk P."/>
            <person name="Stolte C."/>
            <person name="Sykes S."/>
            <person name="Thomson T."/>
            <person name="Walk T."/>
            <person name="White J."/>
            <person name="Yandava C."/>
            <person name="Burger G."/>
            <person name="Gray M.W."/>
            <person name="Holland P.W.H."/>
            <person name="King N."/>
            <person name="Lang F.B.F."/>
            <person name="Roger A.J."/>
            <person name="Ruiz-Trillo I."/>
            <person name="Lander E."/>
            <person name="Nusbaum C."/>
        </authorList>
    </citation>
    <scope>NUCLEOTIDE SEQUENCE [LARGE SCALE GENOMIC DNA]</scope>
    <source>
        <strain evidence="7 8">DAOM BR117</strain>
    </source>
</reference>
<dbReference type="eggNOG" id="KOG0907">
    <property type="taxonomic scope" value="Eukaryota"/>
</dbReference>
<evidence type="ECO:0000256" key="2">
    <source>
        <dbReference type="ARBA" id="ARBA00022670"/>
    </source>
</evidence>
<dbReference type="InterPro" id="IPR013535">
    <property type="entry name" value="PUL_dom"/>
</dbReference>
<evidence type="ECO:0000256" key="1">
    <source>
        <dbReference type="ARBA" id="ARBA00008140"/>
    </source>
</evidence>
<dbReference type="Gene3D" id="3.90.1720.30">
    <property type="entry name" value="PPPDE domains"/>
    <property type="match status" value="1"/>
</dbReference>
<evidence type="ECO:0000259" key="4">
    <source>
        <dbReference type="PROSITE" id="PS51352"/>
    </source>
</evidence>
<accession>A0A0L0HSC0</accession>
<name>A0A0L0HSC0_SPIPD</name>
<feature type="domain" description="Thioredoxin" evidence="4">
    <location>
        <begin position="184"/>
        <end position="316"/>
    </location>
</feature>
<evidence type="ECO:0000259" key="5">
    <source>
        <dbReference type="PROSITE" id="PS51396"/>
    </source>
</evidence>
<feature type="domain" description="PPPDE" evidence="6">
    <location>
        <begin position="6"/>
        <end position="146"/>
    </location>
</feature>
<evidence type="ECO:0000313" key="8">
    <source>
        <dbReference type="Proteomes" id="UP000053201"/>
    </source>
</evidence>
<dbReference type="InterPro" id="IPR036249">
    <property type="entry name" value="Thioredoxin-like_sf"/>
</dbReference>
<dbReference type="SUPFAM" id="SSF52833">
    <property type="entry name" value="Thioredoxin-like"/>
    <property type="match status" value="1"/>
</dbReference>
<dbReference type="InterPro" id="IPR008580">
    <property type="entry name" value="PPPDE_dom"/>
</dbReference>
<proteinExistence type="inferred from homology"/>
<evidence type="ECO:0000259" key="6">
    <source>
        <dbReference type="PROSITE" id="PS51858"/>
    </source>
</evidence>
<dbReference type="GeneID" id="27685086"/>
<feature type="domain" description="PUL" evidence="5">
    <location>
        <begin position="333"/>
        <end position="651"/>
    </location>
</feature>
<dbReference type="GO" id="GO:0070646">
    <property type="term" value="P:protein modification by small protein removal"/>
    <property type="evidence" value="ECO:0007669"/>
    <property type="project" value="TreeGrafter"/>
</dbReference>
<dbReference type="GO" id="GO:0006508">
    <property type="term" value="P:proteolysis"/>
    <property type="evidence" value="ECO:0007669"/>
    <property type="project" value="UniProtKB-KW"/>
</dbReference>